<dbReference type="GO" id="GO:0009341">
    <property type="term" value="C:beta-galactosidase complex"/>
    <property type="evidence" value="ECO:0007669"/>
    <property type="project" value="InterPro"/>
</dbReference>
<dbReference type="FunFam" id="3.20.20.80:FF:000135">
    <property type="entry name" value="Beta-galactosidase, putative, bgl35A"/>
    <property type="match status" value="1"/>
</dbReference>
<evidence type="ECO:0000313" key="7">
    <source>
        <dbReference type="Proteomes" id="UP000229897"/>
    </source>
</evidence>
<sequence>MARHVNRLLVAALAVAATSAAAAPPLPQLVQKDGRHALMVDGAPFVMLGAQAHNSSNYPAALKKVWPAIRDMHANTLEIPVAWEQIEPVEGKFDFSYVDTLVAEARKNKVRLVLLWFATWKNTNPQYSPEWVKFDNQRFPRMVDKDGKVNYCMSPFGEETLKADKKAFVALMAHIKKIDEAHRTVIMMQVQNEVGTYGLVRDYGAKAQAAFAQAVPQAVLERQKSPVKLAARGTWSEVYGDYAEQYFHTYAIASYIGDIARAGRAVYNLPMYVNNALRDPIEPMAPWKGNFASGGPTYDVIDIYKAAAPAIDFAAPDIYMPQSAKFTGTLDRFQRPDNPLMVPELGNAATYARYTYQVLGRGALGFAPFGIDYADYSNFPLGSKLTDKTMVEPFGSIFAVFRPMERQWAKWAFEGRTYGVAESDERTEQTIAMKNWKATVSFRQWRFGEKEWNPEIKDEPANTEKPSGGVSIAQIGENEFIVVGQQVRLRLGGAGSNEGKPTMLARVEEGSFDPSGKWVMERNWNGDQVDYGINLPAKPIVLKIRIGTY</sequence>
<dbReference type="GO" id="GO:0004565">
    <property type="term" value="F:beta-galactosidase activity"/>
    <property type="evidence" value="ECO:0007669"/>
    <property type="project" value="InterPro"/>
</dbReference>
<dbReference type="KEGG" id="mass:CR152_19510"/>
<dbReference type="OrthoDB" id="9800974at2"/>
<dbReference type="InterPro" id="IPR013529">
    <property type="entry name" value="Glyco_hydro_42_N"/>
</dbReference>
<feature type="signal peptide" evidence="3">
    <location>
        <begin position="1"/>
        <end position="22"/>
    </location>
</feature>
<keyword evidence="1 6" id="KW-0378">Hydrolase</keyword>
<gene>
    <name evidence="6" type="ORF">CR152_19510</name>
</gene>
<keyword evidence="3" id="KW-0732">Signal</keyword>
<accession>A0A2D2DNA9</accession>
<feature type="domain" description="Glycoside hydrolase family 42 N-terminal" evidence="4">
    <location>
        <begin position="70"/>
        <end position="244"/>
    </location>
</feature>
<feature type="chain" id="PRO_5013884497" evidence="3">
    <location>
        <begin position="23"/>
        <end position="549"/>
    </location>
</feature>
<organism evidence="6 7">
    <name type="scientific">Massilia violaceinigra</name>
    <dbReference type="NCBI Taxonomy" id="2045208"/>
    <lineage>
        <taxon>Bacteria</taxon>
        <taxon>Pseudomonadati</taxon>
        <taxon>Pseudomonadota</taxon>
        <taxon>Betaproteobacteria</taxon>
        <taxon>Burkholderiales</taxon>
        <taxon>Oxalobacteraceae</taxon>
        <taxon>Telluria group</taxon>
        <taxon>Massilia</taxon>
    </lineage>
</organism>
<dbReference type="SUPFAM" id="SSF51445">
    <property type="entry name" value="(Trans)glycosidases"/>
    <property type="match status" value="1"/>
</dbReference>
<dbReference type="InterPro" id="IPR040719">
    <property type="entry name" value="DUF5597"/>
</dbReference>
<keyword evidence="2" id="KW-0326">Glycosidase</keyword>
<reference evidence="6" key="1">
    <citation type="submission" date="2017-10" db="EMBL/GenBank/DDBJ databases">
        <title>Massilia psychrophilum sp. nov., a novel purple-pigmented bacterium isolated from Tianshan glacier, Xinjiang Municipality, China.</title>
        <authorList>
            <person name="Wang H."/>
        </authorList>
    </citation>
    <scope>NUCLEOTIDE SEQUENCE [LARGE SCALE GENOMIC DNA]</scope>
    <source>
        <strain evidence="6">B2</strain>
    </source>
</reference>
<dbReference type="EMBL" id="CP024608">
    <property type="protein sequence ID" value="ATQ76466.1"/>
    <property type="molecule type" value="Genomic_DNA"/>
</dbReference>
<dbReference type="Gene3D" id="2.60.220.20">
    <property type="entry name" value="putative beta-Galactosidase from caulobacter crescentus"/>
    <property type="match status" value="1"/>
</dbReference>
<evidence type="ECO:0000256" key="1">
    <source>
        <dbReference type="ARBA" id="ARBA00022801"/>
    </source>
</evidence>
<dbReference type="Pfam" id="PF02449">
    <property type="entry name" value="Glyco_hydro_42"/>
    <property type="match status" value="1"/>
</dbReference>
<dbReference type="GO" id="GO:0005975">
    <property type="term" value="P:carbohydrate metabolic process"/>
    <property type="evidence" value="ECO:0007669"/>
    <property type="project" value="InterPro"/>
</dbReference>
<protein>
    <submittedName>
        <fullName evidence="6">Glycoside hydrolase</fullName>
    </submittedName>
</protein>
<dbReference type="Proteomes" id="UP000229897">
    <property type="component" value="Chromosome"/>
</dbReference>
<evidence type="ECO:0000259" key="4">
    <source>
        <dbReference type="Pfam" id="PF02449"/>
    </source>
</evidence>
<dbReference type="Gene3D" id="3.20.20.80">
    <property type="entry name" value="Glycosidases"/>
    <property type="match status" value="1"/>
</dbReference>
<feature type="domain" description="DUF5597" evidence="5">
    <location>
        <begin position="396"/>
        <end position="535"/>
    </location>
</feature>
<name>A0A2D2DNA9_9BURK</name>
<keyword evidence="7" id="KW-1185">Reference proteome</keyword>
<evidence type="ECO:0000259" key="5">
    <source>
        <dbReference type="Pfam" id="PF18120"/>
    </source>
</evidence>
<evidence type="ECO:0000313" key="6">
    <source>
        <dbReference type="EMBL" id="ATQ76466.1"/>
    </source>
</evidence>
<evidence type="ECO:0000256" key="3">
    <source>
        <dbReference type="SAM" id="SignalP"/>
    </source>
</evidence>
<dbReference type="Pfam" id="PF18120">
    <property type="entry name" value="DUF5597"/>
    <property type="match status" value="1"/>
</dbReference>
<proteinExistence type="predicted"/>
<dbReference type="AlphaFoldDB" id="A0A2D2DNA9"/>
<evidence type="ECO:0000256" key="2">
    <source>
        <dbReference type="ARBA" id="ARBA00023295"/>
    </source>
</evidence>
<dbReference type="InterPro" id="IPR017853">
    <property type="entry name" value="GH"/>
</dbReference>